<comment type="caution">
    <text evidence="1">The sequence shown here is derived from an EMBL/GenBank/DDBJ whole genome shotgun (WGS) entry which is preliminary data.</text>
</comment>
<dbReference type="AlphaFoldDB" id="A0A1E3L7A6"/>
<dbReference type="STRING" id="1886670.PTI45_01017"/>
<evidence type="ECO:0000313" key="2">
    <source>
        <dbReference type="Proteomes" id="UP000094578"/>
    </source>
</evidence>
<reference evidence="1 2" key="1">
    <citation type="submission" date="2016-08" db="EMBL/GenBank/DDBJ databases">
        <title>Genome sequencing of Paenibacillus sp. TI45-13ar, isolated from Korean traditional nuruk.</title>
        <authorList>
            <person name="Kim S.-J."/>
        </authorList>
    </citation>
    <scope>NUCLEOTIDE SEQUENCE [LARGE SCALE GENOMIC DNA]</scope>
    <source>
        <strain evidence="1 2">TI45-13ar</strain>
    </source>
</reference>
<dbReference type="RefSeq" id="WP_069326467.1">
    <property type="nucleotide sequence ID" value="NZ_MDER01000030.1"/>
</dbReference>
<gene>
    <name evidence="1" type="ORF">PTI45_01017</name>
</gene>
<evidence type="ECO:0000313" key="1">
    <source>
        <dbReference type="EMBL" id="ODP29534.1"/>
    </source>
</evidence>
<organism evidence="1 2">
    <name type="scientific">Paenibacillus nuruki</name>
    <dbReference type="NCBI Taxonomy" id="1886670"/>
    <lineage>
        <taxon>Bacteria</taxon>
        <taxon>Bacillati</taxon>
        <taxon>Bacillota</taxon>
        <taxon>Bacilli</taxon>
        <taxon>Bacillales</taxon>
        <taxon>Paenibacillaceae</taxon>
        <taxon>Paenibacillus</taxon>
    </lineage>
</organism>
<accession>A0A1E3L7A6</accession>
<dbReference type="Proteomes" id="UP000094578">
    <property type="component" value="Unassembled WGS sequence"/>
</dbReference>
<proteinExistence type="predicted"/>
<keyword evidence="2" id="KW-1185">Reference proteome</keyword>
<name>A0A1E3L7A6_9BACL</name>
<sequence>MELCQWKQVNYDKSESEIQEGVLSFTDVELFVIEPFSFLINSSEILKTKIYPENRIIEIILLGEHDVGKVNIVAQDVYWEK</sequence>
<protein>
    <submittedName>
        <fullName evidence="1">Uncharacterized protein</fullName>
    </submittedName>
</protein>
<dbReference type="EMBL" id="MDER01000030">
    <property type="protein sequence ID" value="ODP29534.1"/>
    <property type="molecule type" value="Genomic_DNA"/>
</dbReference>